<dbReference type="Gene3D" id="3.30.420.10">
    <property type="entry name" value="Ribonuclease H-like superfamily/Ribonuclease H"/>
    <property type="match status" value="1"/>
</dbReference>
<accession>A0AA38SBI2</accession>
<name>A0AA38SBI2_9ASTR</name>
<dbReference type="InterPro" id="IPR036397">
    <property type="entry name" value="RNaseH_sf"/>
</dbReference>
<dbReference type="PROSITE" id="PS50994">
    <property type="entry name" value="INTEGRASE"/>
    <property type="match status" value="1"/>
</dbReference>
<dbReference type="InterPro" id="IPR012337">
    <property type="entry name" value="RNaseH-like_sf"/>
</dbReference>
<sequence>MSTSYHPQTDGQSERIIQTLEDMLRACAIDLKGNWDSHLPLIEFSYNNSYHSSIQAAPFEVLYRRKCRTHVCWMEVGRKQLAGPEIIQQTADKKCRVKEDIVIPVEEISVDDKLMFVESPIAITERKVKKLRNKESVMECGYKMVGLYGEWNADVAEISIPVRTGTFWRCPNMSRDRKWSNILRSWLTSLPKTDYFLPR</sequence>
<dbReference type="GO" id="GO:0015074">
    <property type="term" value="P:DNA integration"/>
    <property type="evidence" value="ECO:0007669"/>
    <property type="project" value="InterPro"/>
</dbReference>
<evidence type="ECO:0000313" key="2">
    <source>
        <dbReference type="EMBL" id="KAJ9539278.1"/>
    </source>
</evidence>
<dbReference type="InterPro" id="IPR001584">
    <property type="entry name" value="Integrase_cat-core"/>
</dbReference>
<dbReference type="AlphaFoldDB" id="A0AA38SBI2"/>
<dbReference type="SUPFAM" id="SSF53098">
    <property type="entry name" value="Ribonuclease H-like"/>
    <property type="match status" value="1"/>
</dbReference>
<evidence type="ECO:0000259" key="1">
    <source>
        <dbReference type="PROSITE" id="PS50994"/>
    </source>
</evidence>
<reference evidence="2" key="1">
    <citation type="submission" date="2023-03" db="EMBL/GenBank/DDBJ databases">
        <title>Chromosome-scale reference genome and RAD-based genetic map of yellow starthistle (Centaurea solstitialis) reveal putative structural variation and QTLs associated with invader traits.</title>
        <authorList>
            <person name="Reatini B."/>
            <person name="Cang F.A."/>
            <person name="Jiang Q."/>
            <person name="Mckibben M.T.W."/>
            <person name="Barker M.S."/>
            <person name="Rieseberg L.H."/>
            <person name="Dlugosch K.M."/>
        </authorList>
    </citation>
    <scope>NUCLEOTIDE SEQUENCE</scope>
    <source>
        <strain evidence="2">CAN-66</strain>
        <tissue evidence="2">Leaf</tissue>
    </source>
</reference>
<gene>
    <name evidence="2" type="ORF">OSB04_032011</name>
</gene>
<comment type="caution">
    <text evidence="2">The sequence shown here is derived from an EMBL/GenBank/DDBJ whole genome shotgun (WGS) entry which is preliminary data.</text>
</comment>
<proteinExistence type="predicted"/>
<dbReference type="Proteomes" id="UP001172457">
    <property type="component" value="Chromosome 8"/>
</dbReference>
<dbReference type="GO" id="GO:0003676">
    <property type="term" value="F:nucleic acid binding"/>
    <property type="evidence" value="ECO:0007669"/>
    <property type="project" value="InterPro"/>
</dbReference>
<protein>
    <recommendedName>
        <fullName evidence="1">Integrase catalytic domain-containing protein</fullName>
    </recommendedName>
</protein>
<evidence type="ECO:0000313" key="3">
    <source>
        <dbReference type="Proteomes" id="UP001172457"/>
    </source>
</evidence>
<feature type="domain" description="Integrase catalytic" evidence="1">
    <location>
        <begin position="1"/>
        <end position="66"/>
    </location>
</feature>
<keyword evidence="3" id="KW-1185">Reference proteome</keyword>
<organism evidence="2 3">
    <name type="scientific">Centaurea solstitialis</name>
    <name type="common">yellow star-thistle</name>
    <dbReference type="NCBI Taxonomy" id="347529"/>
    <lineage>
        <taxon>Eukaryota</taxon>
        <taxon>Viridiplantae</taxon>
        <taxon>Streptophyta</taxon>
        <taxon>Embryophyta</taxon>
        <taxon>Tracheophyta</taxon>
        <taxon>Spermatophyta</taxon>
        <taxon>Magnoliopsida</taxon>
        <taxon>eudicotyledons</taxon>
        <taxon>Gunneridae</taxon>
        <taxon>Pentapetalae</taxon>
        <taxon>asterids</taxon>
        <taxon>campanulids</taxon>
        <taxon>Asterales</taxon>
        <taxon>Asteraceae</taxon>
        <taxon>Carduoideae</taxon>
        <taxon>Cardueae</taxon>
        <taxon>Centaureinae</taxon>
        <taxon>Centaurea</taxon>
    </lineage>
</organism>
<dbReference type="EMBL" id="JARYMX010000008">
    <property type="protein sequence ID" value="KAJ9539278.1"/>
    <property type="molecule type" value="Genomic_DNA"/>
</dbReference>
<dbReference type="PANTHER" id="PTHR45835:SF103">
    <property type="entry name" value="RNA-DIRECTED DNA POLYMERASE"/>
    <property type="match status" value="1"/>
</dbReference>
<dbReference type="PANTHER" id="PTHR45835">
    <property type="entry name" value="YALI0A06105P"/>
    <property type="match status" value="1"/>
</dbReference>